<accession>A0AAV6YU81</accession>
<name>A0AAV6YU81_ENGPU</name>
<evidence type="ECO:0000313" key="3">
    <source>
        <dbReference type="Proteomes" id="UP000824782"/>
    </source>
</evidence>
<evidence type="ECO:0008006" key="4">
    <source>
        <dbReference type="Google" id="ProtNLM"/>
    </source>
</evidence>
<sequence length="79" mass="8758">MHIWFSFDVEVVLRGQGSLICSCLLVFLRAAALLTSGWRLMNFTMKNKAGLSGADLVTVLALERRPSRLFLTACVLLNT</sequence>
<keyword evidence="1" id="KW-1133">Transmembrane helix</keyword>
<protein>
    <recommendedName>
        <fullName evidence="4">Secreted protein</fullName>
    </recommendedName>
</protein>
<dbReference type="AlphaFoldDB" id="A0AAV6YU81"/>
<comment type="caution">
    <text evidence="2">The sequence shown here is derived from an EMBL/GenBank/DDBJ whole genome shotgun (WGS) entry which is preliminary data.</text>
</comment>
<dbReference type="EMBL" id="WNYA01009792">
    <property type="protein sequence ID" value="KAG8540637.1"/>
    <property type="molecule type" value="Genomic_DNA"/>
</dbReference>
<keyword evidence="1" id="KW-0812">Transmembrane</keyword>
<evidence type="ECO:0000256" key="1">
    <source>
        <dbReference type="SAM" id="Phobius"/>
    </source>
</evidence>
<keyword evidence="1" id="KW-0472">Membrane</keyword>
<organism evidence="2 3">
    <name type="scientific">Engystomops pustulosus</name>
    <name type="common">Tungara frog</name>
    <name type="synonym">Physalaemus pustulosus</name>
    <dbReference type="NCBI Taxonomy" id="76066"/>
    <lineage>
        <taxon>Eukaryota</taxon>
        <taxon>Metazoa</taxon>
        <taxon>Chordata</taxon>
        <taxon>Craniata</taxon>
        <taxon>Vertebrata</taxon>
        <taxon>Euteleostomi</taxon>
        <taxon>Amphibia</taxon>
        <taxon>Batrachia</taxon>
        <taxon>Anura</taxon>
        <taxon>Neobatrachia</taxon>
        <taxon>Hyloidea</taxon>
        <taxon>Leptodactylidae</taxon>
        <taxon>Leiuperinae</taxon>
        <taxon>Engystomops</taxon>
    </lineage>
</organism>
<evidence type="ECO:0000313" key="2">
    <source>
        <dbReference type="EMBL" id="KAG8540637.1"/>
    </source>
</evidence>
<reference evidence="2" key="1">
    <citation type="thesis" date="2020" institute="ProQuest LLC" country="789 East Eisenhower Parkway, Ann Arbor, MI, USA">
        <title>Comparative Genomics and Chromosome Evolution.</title>
        <authorList>
            <person name="Mudd A.B."/>
        </authorList>
    </citation>
    <scope>NUCLEOTIDE SEQUENCE</scope>
    <source>
        <strain evidence="2">237g6f4</strain>
        <tissue evidence="2">Blood</tissue>
    </source>
</reference>
<feature type="transmembrane region" description="Helical" evidence="1">
    <location>
        <begin position="17"/>
        <end position="38"/>
    </location>
</feature>
<dbReference type="Proteomes" id="UP000824782">
    <property type="component" value="Unassembled WGS sequence"/>
</dbReference>
<gene>
    <name evidence="2" type="ORF">GDO81_018895</name>
</gene>
<proteinExistence type="predicted"/>
<keyword evidence="3" id="KW-1185">Reference proteome</keyword>